<evidence type="ECO:0000313" key="1">
    <source>
        <dbReference type="EMBL" id="RGW74032.1"/>
    </source>
</evidence>
<organism evidence="1 2">
    <name type="scientific">Holdemanella biformis</name>
    <dbReference type="NCBI Taxonomy" id="1735"/>
    <lineage>
        <taxon>Bacteria</taxon>
        <taxon>Bacillati</taxon>
        <taxon>Bacillota</taxon>
        <taxon>Erysipelotrichia</taxon>
        <taxon>Erysipelotrichales</taxon>
        <taxon>Erysipelotrichaceae</taxon>
        <taxon>Holdemanella</taxon>
    </lineage>
</organism>
<proteinExistence type="predicted"/>
<accession>A0A413CSH9</accession>
<dbReference type="EMBL" id="QSAT01000028">
    <property type="protein sequence ID" value="RGW74032.1"/>
    <property type="molecule type" value="Genomic_DNA"/>
</dbReference>
<evidence type="ECO:0000313" key="2">
    <source>
        <dbReference type="Proteomes" id="UP000284651"/>
    </source>
</evidence>
<gene>
    <name evidence="1" type="ORF">DWV56_08675</name>
</gene>
<evidence type="ECO:0008006" key="3">
    <source>
        <dbReference type="Google" id="ProtNLM"/>
    </source>
</evidence>
<reference evidence="1 2" key="1">
    <citation type="submission" date="2018-08" db="EMBL/GenBank/DDBJ databases">
        <title>A genome reference for cultivated species of the human gut microbiota.</title>
        <authorList>
            <person name="Zou Y."/>
            <person name="Xue W."/>
            <person name="Luo G."/>
        </authorList>
    </citation>
    <scope>NUCLEOTIDE SEQUENCE [LARGE SCALE GENOMIC DNA]</scope>
    <source>
        <strain evidence="1 2">AF10-31</strain>
    </source>
</reference>
<dbReference type="Proteomes" id="UP000284651">
    <property type="component" value="Unassembled WGS sequence"/>
</dbReference>
<dbReference type="AlphaFoldDB" id="A0A413CSH9"/>
<comment type="caution">
    <text evidence="1">The sequence shown here is derived from an EMBL/GenBank/DDBJ whole genome shotgun (WGS) entry which is preliminary data.</text>
</comment>
<protein>
    <recommendedName>
        <fullName evidence="3">Neutral/alkaline non-lysosomal ceramidase N-terminal domain-containing protein</fullName>
    </recommendedName>
</protein>
<sequence>MNGYAIGVGYSSVKLVSHDLLYVKTLILEDMVFVSMDLTSLTDNNIQHFKKIIQEIMDTSHVFISATHNFSSPHIHEKDIEVRDYLYSKFDEALRNSIQMAIQTRSICTIEYGVGQCFINVNRNVETKEGYWIGQNNAGYSNRDVRVLLIKKENQCIANIINYDLQCSVLDKVNVISSDIAGYVSQRFLNENVISFFVPGAAADQMPRYSKQEYSEIKRLGKLLYASIPKSGISISGQIIYKTKLVELPKQVMKYATKDLKPHKTFDFEITNEKLYVPIEYIGFDQLNILLTKPELNSEYGVEIQHCFNEHTMIFTLINGGCKYLPQKSDYEKVTYMSMNTTIAQGADRIFLDAVMELKKEVRDESRKES</sequence>
<dbReference type="RefSeq" id="WP_118357535.1">
    <property type="nucleotide sequence ID" value="NZ_QSAT01000028.1"/>
</dbReference>
<name>A0A413CSH9_9FIRM</name>